<dbReference type="Proteomes" id="UP001164250">
    <property type="component" value="Chromosome 9"/>
</dbReference>
<name>A0ACC1AMW9_9ROSI</name>
<sequence>MTHLQKLGTTSILKWVSITLVENFISVSKTPFWPSGSVYIAQNSRLYGTKRGVENANIEHKVRISPASSDSKYFGKLYSAALKAAQAALLEYLHLTSNLKFLDAENMSKNSPYFVENLLKSVEKELDLKEIISQFLRYHPINEYEPLFESMGLKPNEYRPFLPHNLMFLSDDDLLLENYYVLCNYGVERKKIGNIYKEARDIFQYDFGVLSSKLQAYEKLGLSQSIIGKVIVYSPYILIGDVNMEFVKVLKTLKSLGVKFSLIKKHVMEQNSYNWSKMLRLLNLFSEMGLSEEQLGKLIRRHPRLLLEGSGDGALTLIGLLLKFGYTLDEVRLMFLQSRKISVGRFFSPFWPSGSVYIAQNSRLFGTKRGVQNANIENKVRISPARSDSNYVSKLSSAAWKAAQAALLEYLHLTRNLQFLDAENMSKNSPYFVEKLLKWLDEELDLKEIISRFLRYHPINEFEPFFESIGLKPSEYSPFLPRNLMFLSDDDLLLENYYVLCNYGVERKNIGKIYKEARDIFRYDFGVLSLKLQAYGKLGLSQSNIGKVIVCSPYILIGDLNMEFVKVLETLKSIGVKFSLMEEHLMEQNSYNWSKMLRLLSLFSEMGLSEEQLGTLIQQNPGLLLEGSGDGALTLIGLLLKFGSTLDEVRLMFLQVPQIPVECFFTNLKECFKFFFEIDMEMDEIGKIFRSHSMLLGTCTLMKTSSIFHFLNVGKTRLCEYIQGNPNNLKNLVRGSKVERLPNARGRERRLMLRAKLLEDVGFGLIQNPSEMERTVEAMRGRGEELQQRFDCIVNAGLDRKDVCEMIRVSPRILSRKKEVLEAKIDFLLHDLGYPISCLLSFPSYLHYAVERIKLRLMMYNWLTEQGKVESMFSLKILVELSNKRFMQRFVNQHPEGPRVWQELKKQIYSEQ</sequence>
<reference evidence="2" key="1">
    <citation type="journal article" date="2023" name="G3 (Bethesda)">
        <title>Genome assembly and association tests identify interacting loci associated with vigor, precocity, and sex in interspecific pistachio rootstocks.</title>
        <authorList>
            <person name="Palmer W."/>
            <person name="Jacygrad E."/>
            <person name="Sagayaradj S."/>
            <person name="Cavanaugh K."/>
            <person name="Han R."/>
            <person name="Bertier L."/>
            <person name="Beede B."/>
            <person name="Kafkas S."/>
            <person name="Golino D."/>
            <person name="Preece J."/>
            <person name="Michelmore R."/>
        </authorList>
    </citation>
    <scope>NUCLEOTIDE SEQUENCE [LARGE SCALE GENOMIC DNA]</scope>
</reference>
<evidence type="ECO:0000313" key="1">
    <source>
        <dbReference type="EMBL" id="KAJ0088017.1"/>
    </source>
</evidence>
<proteinExistence type="predicted"/>
<evidence type="ECO:0000313" key="2">
    <source>
        <dbReference type="Proteomes" id="UP001164250"/>
    </source>
</evidence>
<accession>A0ACC1AMW9</accession>
<protein>
    <submittedName>
        <fullName evidence="1">Uncharacterized protein</fullName>
    </submittedName>
</protein>
<keyword evidence="2" id="KW-1185">Reference proteome</keyword>
<gene>
    <name evidence="1" type="ORF">Patl1_33040</name>
</gene>
<organism evidence="1 2">
    <name type="scientific">Pistacia atlantica</name>
    <dbReference type="NCBI Taxonomy" id="434234"/>
    <lineage>
        <taxon>Eukaryota</taxon>
        <taxon>Viridiplantae</taxon>
        <taxon>Streptophyta</taxon>
        <taxon>Embryophyta</taxon>
        <taxon>Tracheophyta</taxon>
        <taxon>Spermatophyta</taxon>
        <taxon>Magnoliopsida</taxon>
        <taxon>eudicotyledons</taxon>
        <taxon>Gunneridae</taxon>
        <taxon>Pentapetalae</taxon>
        <taxon>rosids</taxon>
        <taxon>malvids</taxon>
        <taxon>Sapindales</taxon>
        <taxon>Anacardiaceae</taxon>
        <taxon>Pistacia</taxon>
    </lineage>
</organism>
<comment type="caution">
    <text evidence="1">The sequence shown here is derived from an EMBL/GenBank/DDBJ whole genome shotgun (WGS) entry which is preliminary data.</text>
</comment>
<dbReference type="EMBL" id="CM047905">
    <property type="protein sequence ID" value="KAJ0088017.1"/>
    <property type="molecule type" value="Genomic_DNA"/>
</dbReference>